<organism evidence="2 3">
    <name type="scientific">Pleurodeles waltl</name>
    <name type="common">Iberian ribbed newt</name>
    <dbReference type="NCBI Taxonomy" id="8319"/>
    <lineage>
        <taxon>Eukaryota</taxon>
        <taxon>Metazoa</taxon>
        <taxon>Chordata</taxon>
        <taxon>Craniata</taxon>
        <taxon>Vertebrata</taxon>
        <taxon>Euteleostomi</taxon>
        <taxon>Amphibia</taxon>
        <taxon>Batrachia</taxon>
        <taxon>Caudata</taxon>
        <taxon>Salamandroidea</taxon>
        <taxon>Salamandridae</taxon>
        <taxon>Pleurodelinae</taxon>
        <taxon>Pleurodeles</taxon>
    </lineage>
</organism>
<dbReference type="AlphaFoldDB" id="A0AAV7QSB4"/>
<evidence type="ECO:0000313" key="3">
    <source>
        <dbReference type="Proteomes" id="UP001066276"/>
    </source>
</evidence>
<keyword evidence="3" id="KW-1185">Reference proteome</keyword>
<keyword evidence="1" id="KW-0732">Signal</keyword>
<accession>A0AAV7QSB4</accession>
<proteinExistence type="predicted"/>
<feature type="chain" id="PRO_5043395268" description="Secreted protein" evidence="1">
    <location>
        <begin position="26"/>
        <end position="137"/>
    </location>
</feature>
<dbReference type="EMBL" id="JANPWB010000010">
    <property type="protein sequence ID" value="KAJ1142890.1"/>
    <property type="molecule type" value="Genomic_DNA"/>
</dbReference>
<evidence type="ECO:0008006" key="4">
    <source>
        <dbReference type="Google" id="ProtNLM"/>
    </source>
</evidence>
<reference evidence="2" key="1">
    <citation type="journal article" date="2022" name="bioRxiv">
        <title>Sequencing and chromosome-scale assembly of the giantPleurodeles waltlgenome.</title>
        <authorList>
            <person name="Brown T."/>
            <person name="Elewa A."/>
            <person name="Iarovenko S."/>
            <person name="Subramanian E."/>
            <person name="Araus A.J."/>
            <person name="Petzold A."/>
            <person name="Susuki M."/>
            <person name="Suzuki K.-i.T."/>
            <person name="Hayashi T."/>
            <person name="Toyoda A."/>
            <person name="Oliveira C."/>
            <person name="Osipova E."/>
            <person name="Leigh N.D."/>
            <person name="Simon A."/>
            <person name="Yun M.H."/>
        </authorList>
    </citation>
    <scope>NUCLEOTIDE SEQUENCE</scope>
    <source>
        <strain evidence="2">20211129_DDA</strain>
        <tissue evidence="2">Liver</tissue>
    </source>
</reference>
<feature type="signal peptide" evidence="1">
    <location>
        <begin position="1"/>
        <end position="25"/>
    </location>
</feature>
<dbReference type="Proteomes" id="UP001066276">
    <property type="component" value="Chromosome 6"/>
</dbReference>
<evidence type="ECO:0000313" key="2">
    <source>
        <dbReference type="EMBL" id="KAJ1142890.1"/>
    </source>
</evidence>
<gene>
    <name evidence="2" type="ORF">NDU88_009202</name>
</gene>
<comment type="caution">
    <text evidence="2">The sequence shown here is derived from an EMBL/GenBank/DDBJ whole genome shotgun (WGS) entry which is preliminary data.</text>
</comment>
<protein>
    <recommendedName>
        <fullName evidence="4">Secreted protein</fullName>
    </recommendedName>
</protein>
<sequence>MFQHWRRRLFLSRAIFFSSIRVASPRGRGQATKHGGCELLELRAASGQTSFPDGVRGYTTSYISYPEAENTPGPPRLKAVSRRPPLVDLRRNCVGRTRQPGREAVIVREEEQPARLEPHAGIKILLDPPHQSTCTTW</sequence>
<name>A0AAV7QSB4_PLEWA</name>
<evidence type="ECO:0000256" key="1">
    <source>
        <dbReference type="SAM" id="SignalP"/>
    </source>
</evidence>